<dbReference type="AlphaFoldDB" id="A0A8T1VXL2"/>
<proteinExistence type="predicted"/>
<feature type="transmembrane region" description="Helical" evidence="1">
    <location>
        <begin position="12"/>
        <end position="37"/>
    </location>
</feature>
<sequence length="173" mass="17961">MIGSEDAHGRLQIVLATVGNFCLVKILFWGVVGRMAGRTSQNPSVLLTDVCLGVANTLFHIVGGIPVAMPTVLSVTLAIVEGGARSDKTGTLTLNQHSEMASFEVIDEEVPPSLLQEMATFALSDVATSLPDITGTVRVGGFGVNANMISVGNIYTTGLPINTAPQPEVATPA</sequence>
<dbReference type="Proteomes" id="UP000694044">
    <property type="component" value="Unassembled WGS sequence"/>
</dbReference>
<name>A0A8T1VXL2_9STRA</name>
<dbReference type="EMBL" id="JAGDFM010000109">
    <property type="protein sequence ID" value="KAG7386035.1"/>
    <property type="molecule type" value="Genomic_DNA"/>
</dbReference>
<evidence type="ECO:0000313" key="3">
    <source>
        <dbReference type="Proteomes" id="UP000694044"/>
    </source>
</evidence>
<keyword evidence="1" id="KW-1133">Transmembrane helix</keyword>
<organism evidence="2 3">
    <name type="scientific">Phytophthora pseudosyringae</name>
    <dbReference type="NCBI Taxonomy" id="221518"/>
    <lineage>
        <taxon>Eukaryota</taxon>
        <taxon>Sar</taxon>
        <taxon>Stramenopiles</taxon>
        <taxon>Oomycota</taxon>
        <taxon>Peronosporomycetes</taxon>
        <taxon>Peronosporales</taxon>
        <taxon>Peronosporaceae</taxon>
        <taxon>Phytophthora</taxon>
    </lineage>
</organism>
<evidence type="ECO:0000313" key="2">
    <source>
        <dbReference type="EMBL" id="KAG7386035.1"/>
    </source>
</evidence>
<evidence type="ECO:0000256" key="1">
    <source>
        <dbReference type="SAM" id="Phobius"/>
    </source>
</evidence>
<accession>A0A8T1VXL2</accession>
<protein>
    <submittedName>
        <fullName evidence="2">Uncharacterized protein</fullName>
    </submittedName>
</protein>
<keyword evidence="3" id="KW-1185">Reference proteome</keyword>
<reference evidence="2" key="1">
    <citation type="submission" date="2021-02" db="EMBL/GenBank/DDBJ databases">
        <authorList>
            <person name="Palmer J.M."/>
        </authorList>
    </citation>
    <scope>NUCLEOTIDE SEQUENCE</scope>
    <source>
        <strain evidence="2">SCRP734</strain>
    </source>
</reference>
<dbReference type="OrthoDB" id="3352408at2759"/>
<feature type="transmembrane region" description="Helical" evidence="1">
    <location>
        <begin position="57"/>
        <end position="80"/>
    </location>
</feature>
<keyword evidence="1" id="KW-0812">Transmembrane</keyword>
<gene>
    <name evidence="2" type="ORF">PHYPSEUDO_000703</name>
</gene>
<dbReference type="PANTHER" id="PTHR42861">
    <property type="entry name" value="CALCIUM-TRANSPORTING ATPASE"/>
    <property type="match status" value="1"/>
</dbReference>
<keyword evidence="1" id="KW-0472">Membrane</keyword>
<comment type="caution">
    <text evidence="2">The sequence shown here is derived from an EMBL/GenBank/DDBJ whole genome shotgun (WGS) entry which is preliminary data.</text>
</comment>